<feature type="transmembrane region" description="Helical" evidence="6">
    <location>
        <begin position="74"/>
        <end position="101"/>
    </location>
</feature>
<dbReference type="InterPro" id="IPR010343">
    <property type="entry name" value="ArAE_1"/>
</dbReference>
<evidence type="ECO:0000256" key="3">
    <source>
        <dbReference type="ARBA" id="ARBA00022692"/>
    </source>
</evidence>
<feature type="transmembrane region" description="Helical" evidence="6">
    <location>
        <begin position="113"/>
        <end position="128"/>
    </location>
</feature>
<evidence type="ECO:0000313" key="7">
    <source>
        <dbReference type="EMBL" id="WXB76863.1"/>
    </source>
</evidence>
<keyword evidence="3 6" id="KW-0812">Transmembrane</keyword>
<name>A0ABZ2MIQ0_9MICO</name>
<keyword evidence="4 6" id="KW-1133">Transmembrane helix</keyword>
<feature type="transmembrane region" description="Helical" evidence="6">
    <location>
        <begin position="29"/>
        <end position="54"/>
    </location>
</feature>
<organism evidence="7 8">
    <name type="scientific">Janibacter alittae</name>
    <dbReference type="NCBI Taxonomy" id="3115209"/>
    <lineage>
        <taxon>Bacteria</taxon>
        <taxon>Bacillati</taxon>
        <taxon>Actinomycetota</taxon>
        <taxon>Actinomycetes</taxon>
        <taxon>Micrococcales</taxon>
        <taxon>Intrasporangiaceae</taxon>
        <taxon>Janibacter</taxon>
    </lineage>
</organism>
<feature type="transmembrane region" description="Helical" evidence="6">
    <location>
        <begin position="140"/>
        <end position="157"/>
    </location>
</feature>
<evidence type="ECO:0000256" key="6">
    <source>
        <dbReference type="SAM" id="Phobius"/>
    </source>
</evidence>
<keyword evidence="2" id="KW-1003">Cell membrane</keyword>
<dbReference type="Pfam" id="PF06081">
    <property type="entry name" value="ArAE_1"/>
    <property type="match status" value="1"/>
</dbReference>
<keyword evidence="5 6" id="KW-0472">Membrane</keyword>
<evidence type="ECO:0000256" key="2">
    <source>
        <dbReference type="ARBA" id="ARBA00022475"/>
    </source>
</evidence>
<comment type="subcellular location">
    <subcellularLocation>
        <location evidence="1">Cell membrane</location>
        <topology evidence="1">Multi-pass membrane protein</topology>
    </subcellularLocation>
</comment>
<dbReference type="RefSeq" id="WP_338750241.1">
    <property type="nucleotide sequence ID" value="NZ_CP144913.1"/>
</dbReference>
<accession>A0ABZ2MIQ0</accession>
<reference evidence="7 8" key="1">
    <citation type="submission" date="2024-02" db="EMBL/GenBank/DDBJ databases">
        <title>Janibacter sp. nov., isolated from gut of marine sandworm.</title>
        <authorList>
            <person name="Kim B."/>
            <person name="Jun M.O."/>
            <person name="Shin N.-R."/>
        </authorList>
    </citation>
    <scope>NUCLEOTIDE SEQUENCE [LARGE SCALE GENOMIC DNA]</scope>
    <source>
        <strain evidence="7 8">A1S7</strain>
    </source>
</reference>
<evidence type="ECO:0000256" key="1">
    <source>
        <dbReference type="ARBA" id="ARBA00004651"/>
    </source>
</evidence>
<dbReference type="Proteomes" id="UP001382727">
    <property type="component" value="Chromosome"/>
</dbReference>
<keyword evidence="8" id="KW-1185">Reference proteome</keyword>
<evidence type="ECO:0000256" key="4">
    <source>
        <dbReference type="ARBA" id="ARBA00022989"/>
    </source>
</evidence>
<dbReference type="EMBL" id="CP144913">
    <property type="protein sequence ID" value="WXB76863.1"/>
    <property type="molecule type" value="Genomic_DNA"/>
</dbReference>
<proteinExistence type="predicted"/>
<gene>
    <name evidence="7" type="ORF">V1351_02050</name>
</gene>
<evidence type="ECO:0000313" key="8">
    <source>
        <dbReference type="Proteomes" id="UP001382727"/>
    </source>
</evidence>
<evidence type="ECO:0000256" key="5">
    <source>
        <dbReference type="ARBA" id="ARBA00023136"/>
    </source>
</evidence>
<protein>
    <submittedName>
        <fullName evidence="7">Aromatic acid exporter family protein</fullName>
    </submittedName>
</protein>
<sequence length="359" mass="40055">MERVREVVQDPEFTTDLLQVVKSMVAATLAWWISVNVFSSELAFLAPWTALLTVHATVHRSLSRGVQTTVASTVGVGLSFVIGAYLGVSVWTFALALFVGLAGARVSWIRDEGVAIATTAIFILGSGFDQQQPLLVDRLIEVAVGVAIGIAVNLMFIPPLRDQQAARYVDSINRRMGDVLVDMADEFATSWETDQADAWRRETESMSDELDTAWQTVRFARESRRANPRYRLGRQRGPWPVTGRDLSYEAILMRVDEGISHLRHLARTLHDAAYAEGAWDERFRKRWSDIVRDAGKAIADPDADVEPIRDRLTALAREMSDDADLPTEAWPLYGSLLSSMRHIAVIVDDVASDREARED</sequence>